<dbReference type="SUPFAM" id="SSF50978">
    <property type="entry name" value="WD40 repeat-like"/>
    <property type="match status" value="1"/>
</dbReference>
<dbReference type="GO" id="GO:0005085">
    <property type="term" value="F:guanyl-nucleotide exchange factor activity"/>
    <property type="evidence" value="ECO:0007669"/>
    <property type="project" value="InterPro"/>
</dbReference>
<keyword evidence="2" id="KW-0813">Transport</keyword>
<organism evidence="14">
    <name type="scientific">Timema cristinae</name>
    <name type="common">Walking stick</name>
    <dbReference type="NCBI Taxonomy" id="61476"/>
    <lineage>
        <taxon>Eukaryota</taxon>
        <taxon>Metazoa</taxon>
        <taxon>Ecdysozoa</taxon>
        <taxon>Arthropoda</taxon>
        <taxon>Hexapoda</taxon>
        <taxon>Insecta</taxon>
        <taxon>Pterygota</taxon>
        <taxon>Neoptera</taxon>
        <taxon>Polyneoptera</taxon>
        <taxon>Phasmatodea</taxon>
        <taxon>Timematodea</taxon>
        <taxon>Timematoidea</taxon>
        <taxon>Timematidae</taxon>
        <taxon>Timema</taxon>
    </lineage>
</organism>
<dbReference type="PROSITE" id="PS00678">
    <property type="entry name" value="WD_REPEATS_1"/>
    <property type="match status" value="1"/>
</dbReference>
<evidence type="ECO:0000256" key="7">
    <source>
        <dbReference type="ARBA" id="ARBA00022892"/>
    </source>
</evidence>
<proteinExistence type="predicted"/>
<dbReference type="GO" id="GO:0006888">
    <property type="term" value="P:endoplasmic reticulum to Golgi vesicle-mediated transport"/>
    <property type="evidence" value="ECO:0007669"/>
    <property type="project" value="TreeGrafter"/>
</dbReference>
<keyword evidence="3 11" id="KW-0853">WD repeat</keyword>
<evidence type="ECO:0000256" key="4">
    <source>
        <dbReference type="ARBA" id="ARBA00022692"/>
    </source>
</evidence>
<dbReference type="EMBL" id="OC318633">
    <property type="protein sequence ID" value="CAD7402747.1"/>
    <property type="molecule type" value="Genomic_DNA"/>
</dbReference>
<evidence type="ECO:0000256" key="10">
    <source>
        <dbReference type="ARBA" id="ARBA00023136"/>
    </source>
</evidence>
<dbReference type="Pfam" id="PF00400">
    <property type="entry name" value="WD40"/>
    <property type="match status" value="2"/>
</dbReference>
<keyword evidence="9 13" id="KW-1133">Transmembrane helix</keyword>
<evidence type="ECO:0008006" key="15">
    <source>
        <dbReference type="Google" id="ProtNLM"/>
    </source>
</evidence>
<evidence type="ECO:0000256" key="2">
    <source>
        <dbReference type="ARBA" id="ARBA00022448"/>
    </source>
</evidence>
<accession>A0A7R9CXG4</accession>
<dbReference type="PANTHER" id="PTHR23284:SF0">
    <property type="entry name" value="PROLACTIN REGULATORY ELEMENT-BINDING PROTEIN"/>
    <property type="match status" value="1"/>
</dbReference>
<keyword evidence="5" id="KW-0677">Repeat</keyword>
<evidence type="ECO:0000256" key="1">
    <source>
        <dbReference type="ARBA" id="ARBA00004389"/>
    </source>
</evidence>
<dbReference type="AlphaFoldDB" id="A0A7R9CXG4"/>
<sequence>MAPTRRSTEGLLARVNFPLYTVQMLTSRHVLVAGGGGSANTGVANGFEIFELAHNGKRFVAEEVIRHETGRSVVMNCAAHSNGRRTYLVAGQESHCQLYIVNMKVVDASEKIIPPVENETNNSETRKRKKSEREGDNSNNQDQKEKIDSNSNCYRKLQFEIKPNDSVQTDFSEDEPVQRVVCVGRSGKLMATGGTDGHVRLWEFPTLKKKLDVKAHTKEVDDLHISPNEHWVASISKDGRLVIWNSETGKKVRELTWSVPEGVKYLYKRCRFALLEEDVCKSRLFSITNPVGRLGKHKAYLQLWDPHDGSLKKTAPCSESLSALAVSDNGKFVAVGTMFSGSVSIYIAFSLQRVLHVDEAHSMFVTGLEFLPQSLDGPPITSTSETAVVSISVDNKVCIHSLDYRSTLPFWVAVLLVVVTMFCAFTLCSYLGI</sequence>
<dbReference type="Gene3D" id="2.130.10.10">
    <property type="entry name" value="YVTN repeat-like/Quinoprotein amine dehydrogenase"/>
    <property type="match status" value="1"/>
</dbReference>
<name>A0A7R9CXG4_TIMCR</name>
<dbReference type="GO" id="GO:0005789">
    <property type="term" value="C:endoplasmic reticulum membrane"/>
    <property type="evidence" value="ECO:0007669"/>
    <property type="project" value="UniProtKB-SubCell"/>
</dbReference>
<feature type="repeat" description="WD" evidence="11">
    <location>
        <begin position="186"/>
        <end position="203"/>
    </location>
</feature>
<reference evidence="14" key="1">
    <citation type="submission" date="2020-11" db="EMBL/GenBank/DDBJ databases">
        <authorList>
            <person name="Tran Van P."/>
        </authorList>
    </citation>
    <scope>NUCLEOTIDE SEQUENCE</scope>
</reference>
<evidence type="ECO:0000256" key="9">
    <source>
        <dbReference type="ARBA" id="ARBA00022989"/>
    </source>
</evidence>
<dbReference type="GO" id="GO:0003400">
    <property type="term" value="P:regulation of COPII vesicle coating"/>
    <property type="evidence" value="ECO:0007669"/>
    <property type="project" value="TreeGrafter"/>
</dbReference>
<evidence type="ECO:0000256" key="6">
    <source>
        <dbReference type="ARBA" id="ARBA00022824"/>
    </source>
</evidence>
<evidence type="ECO:0000256" key="3">
    <source>
        <dbReference type="ARBA" id="ARBA00022574"/>
    </source>
</evidence>
<dbReference type="InterPro" id="IPR019775">
    <property type="entry name" value="WD40_repeat_CS"/>
</dbReference>
<dbReference type="InterPro" id="IPR045260">
    <property type="entry name" value="Sec12-like"/>
</dbReference>
<comment type="subcellular location">
    <subcellularLocation>
        <location evidence="1">Endoplasmic reticulum membrane</location>
        <topology evidence="1">Single-pass membrane protein</topology>
    </subcellularLocation>
</comment>
<feature type="region of interest" description="Disordered" evidence="12">
    <location>
        <begin position="114"/>
        <end position="149"/>
    </location>
</feature>
<feature type="transmembrane region" description="Helical" evidence="13">
    <location>
        <begin position="408"/>
        <end position="432"/>
    </location>
</feature>
<dbReference type="InterPro" id="IPR036322">
    <property type="entry name" value="WD40_repeat_dom_sf"/>
</dbReference>
<evidence type="ECO:0000256" key="11">
    <source>
        <dbReference type="PROSITE-ProRule" id="PRU00221"/>
    </source>
</evidence>
<dbReference type="InterPro" id="IPR001680">
    <property type="entry name" value="WD40_rpt"/>
</dbReference>
<dbReference type="PANTHER" id="PTHR23284">
    <property type="entry name" value="PROLACTIN REGULATORY ELEMENT BINDING PROTEIN"/>
    <property type="match status" value="1"/>
</dbReference>
<dbReference type="PROSITE" id="PS50082">
    <property type="entry name" value="WD_REPEATS_2"/>
    <property type="match status" value="2"/>
</dbReference>
<feature type="compositionally biased region" description="Basic and acidic residues" evidence="12">
    <location>
        <begin position="131"/>
        <end position="148"/>
    </location>
</feature>
<dbReference type="GO" id="GO:0015031">
    <property type="term" value="P:protein transport"/>
    <property type="evidence" value="ECO:0007669"/>
    <property type="project" value="UniProtKB-KW"/>
</dbReference>
<evidence type="ECO:0000256" key="12">
    <source>
        <dbReference type="SAM" id="MobiDB-lite"/>
    </source>
</evidence>
<keyword evidence="4 13" id="KW-0812">Transmembrane</keyword>
<dbReference type="SMART" id="SM00320">
    <property type="entry name" value="WD40"/>
    <property type="match status" value="4"/>
</dbReference>
<keyword evidence="10 13" id="KW-0472">Membrane</keyword>
<evidence type="ECO:0000256" key="5">
    <source>
        <dbReference type="ARBA" id="ARBA00022737"/>
    </source>
</evidence>
<protein>
    <recommendedName>
        <fullName evidence="15">Prolactin regulatory element-binding protein</fullName>
    </recommendedName>
</protein>
<evidence type="ECO:0000256" key="8">
    <source>
        <dbReference type="ARBA" id="ARBA00022927"/>
    </source>
</evidence>
<keyword evidence="7" id="KW-0931">ER-Golgi transport</keyword>
<feature type="repeat" description="WD" evidence="11">
    <location>
        <begin position="213"/>
        <end position="254"/>
    </location>
</feature>
<evidence type="ECO:0000313" key="14">
    <source>
        <dbReference type="EMBL" id="CAD7402747.1"/>
    </source>
</evidence>
<dbReference type="InterPro" id="IPR015943">
    <property type="entry name" value="WD40/YVTN_repeat-like_dom_sf"/>
</dbReference>
<dbReference type="PROSITE" id="PS50294">
    <property type="entry name" value="WD_REPEATS_REGION"/>
    <property type="match status" value="1"/>
</dbReference>
<gene>
    <name evidence="14" type="ORF">TCEB3V08_LOCUS6653</name>
</gene>
<keyword evidence="6" id="KW-0256">Endoplasmic reticulum</keyword>
<keyword evidence="8" id="KW-0653">Protein transport</keyword>
<evidence type="ECO:0000256" key="13">
    <source>
        <dbReference type="SAM" id="Phobius"/>
    </source>
</evidence>